<keyword evidence="1" id="KW-1133">Transmembrane helix</keyword>
<keyword evidence="1" id="KW-0472">Membrane</keyword>
<organism evidence="2 3">
    <name type="scientific">Caulobacter vibrioides OR37</name>
    <dbReference type="NCBI Taxonomy" id="1292034"/>
    <lineage>
        <taxon>Bacteria</taxon>
        <taxon>Pseudomonadati</taxon>
        <taxon>Pseudomonadota</taxon>
        <taxon>Alphaproteobacteria</taxon>
        <taxon>Caulobacterales</taxon>
        <taxon>Caulobacteraceae</taxon>
        <taxon>Caulobacter</taxon>
    </lineage>
</organism>
<dbReference type="AlphaFoldDB" id="R0CY00"/>
<keyword evidence="1" id="KW-0812">Transmembrane</keyword>
<sequence length="148" mass="16489" precursor="true">MPAYWVFVFIWLAGWVAASILYARRKGLPIFPQAPREAPFAERGVSGHAGGLRALGGARNCLLVFIHDGRLRITPIFPFNLAFLPQVWGLDHDIQRRDIIRVEREPGLFGDAVVITYRKGLDAERITLKLRDPTGFEKALTPAGSHTG</sequence>
<keyword evidence="3" id="KW-1185">Reference proteome</keyword>
<protein>
    <submittedName>
        <fullName evidence="2">Uncharacterized protein</fullName>
    </submittedName>
</protein>
<evidence type="ECO:0000256" key="1">
    <source>
        <dbReference type="SAM" id="Phobius"/>
    </source>
</evidence>
<dbReference type="Proteomes" id="UP000013063">
    <property type="component" value="Unassembled WGS sequence"/>
</dbReference>
<evidence type="ECO:0000313" key="2">
    <source>
        <dbReference type="EMBL" id="ENZ81361.1"/>
    </source>
</evidence>
<dbReference type="RefSeq" id="WP_004620863.1">
    <property type="nucleotide sequence ID" value="NZ_APMP01000018.1"/>
</dbReference>
<feature type="transmembrane region" description="Helical" evidence="1">
    <location>
        <begin position="6"/>
        <end position="23"/>
    </location>
</feature>
<evidence type="ECO:0000313" key="3">
    <source>
        <dbReference type="Proteomes" id="UP000013063"/>
    </source>
</evidence>
<gene>
    <name evidence="2" type="ORF">OR37_02768</name>
</gene>
<comment type="caution">
    <text evidence="2">The sequence shown here is derived from an EMBL/GenBank/DDBJ whole genome shotgun (WGS) entry which is preliminary data.</text>
</comment>
<dbReference type="EMBL" id="APMP01000018">
    <property type="protein sequence ID" value="ENZ81361.1"/>
    <property type="molecule type" value="Genomic_DNA"/>
</dbReference>
<accession>R0CY00</accession>
<reference evidence="2 3" key="1">
    <citation type="journal article" date="2013" name="Genome Announc.">
        <title>Draft Genome Sequence for Caulobacter sp. Strain OR37, a Bacterium Tolerant to Heavy Metals.</title>
        <authorList>
            <person name="Utturkar S.M."/>
            <person name="Bollmann A."/>
            <person name="Brzoska R.M."/>
            <person name="Klingeman D.M."/>
            <person name="Epstein S.E."/>
            <person name="Palumbo A.V."/>
            <person name="Brown S.D."/>
        </authorList>
    </citation>
    <scope>NUCLEOTIDE SEQUENCE [LARGE SCALE GENOMIC DNA]</scope>
    <source>
        <strain evidence="2 3">OR37</strain>
    </source>
</reference>
<proteinExistence type="predicted"/>
<name>R0CY00_CAUVI</name>
<dbReference type="OrthoDB" id="7210961at2"/>